<feature type="chain" id="PRO_5003278461" evidence="1">
    <location>
        <begin position="24"/>
        <end position="137"/>
    </location>
</feature>
<dbReference type="OrthoDB" id="9553476at2"/>
<organism evidence="2 3">
    <name type="scientific">Fluviicola taffensis (strain DSM 16823 / NCIMB 13979 / RW262)</name>
    <dbReference type="NCBI Taxonomy" id="755732"/>
    <lineage>
        <taxon>Bacteria</taxon>
        <taxon>Pseudomonadati</taxon>
        <taxon>Bacteroidota</taxon>
        <taxon>Flavobacteriia</taxon>
        <taxon>Flavobacteriales</taxon>
        <taxon>Crocinitomicaceae</taxon>
        <taxon>Fluviicola</taxon>
    </lineage>
</organism>
<dbReference type="KEGG" id="fte:Fluta_2514"/>
<evidence type="ECO:0000313" key="2">
    <source>
        <dbReference type="EMBL" id="AEA44499.1"/>
    </source>
</evidence>
<keyword evidence="1" id="KW-0732">Signal</keyword>
<protein>
    <submittedName>
        <fullName evidence="2">Uncharacterized protein</fullName>
    </submittedName>
</protein>
<proteinExistence type="predicted"/>
<reference evidence="3" key="2">
    <citation type="submission" date="2011-02" db="EMBL/GenBank/DDBJ databases">
        <title>The complete genome of Fluviicola taffensis DSM 16823.</title>
        <authorList>
            <consortium name="US DOE Joint Genome Institute (JGI-PGF)"/>
            <person name="Lucas S."/>
            <person name="Copeland A."/>
            <person name="Lapidus A."/>
            <person name="Bruce D."/>
            <person name="Goodwin L."/>
            <person name="Pitluck S."/>
            <person name="Kyrpides N."/>
            <person name="Mavromatis K."/>
            <person name="Ivanova N."/>
            <person name="Mikhailova N."/>
            <person name="Pagani I."/>
            <person name="Chertkov O."/>
            <person name="Detter J.C."/>
            <person name="Han C."/>
            <person name="Tapia R."/>
            <person name="Land M."/>
            <person name="Hauser L."/>
            <person name="Markowitz V."/>
            <person name="Cheng J.-F."/>
            <person name="Hugenholtz P."/>
            <person name="Woyke T."/>
            <person name="Wu D."/>
            <person name="Tindall B."/>
            <person name="Pomrenke H.G."/>
            <person name="Brambilla E."/>
            <person name="Klenk H.-P."/>
            <person name="Eisen J.A."/>
        </authorList>
    </citation>
    <scope>NUCLEOTIDE SEQUENCE [LARGE SCALE GENOMIC DNA]</scope>
    <source>
        <strain evidence="3">DSM 16823 / RW262 / RW262</strain>
    </source>
</reference>
<dbReference type="RefSeq" id="WP_013687269.1">
    <property type="nucleotide sequence ID" value="NC_015321.1"/>
</dbReference>
<feature type="signal peptide" evidence="1">
    <location>
        <begin position="1"/>
        <end position="23"/>
    </location>
</feature>
<reference evidence="2 3" key="1">
    <citation type="journal article" date="2011" name="Stand. Genomic Sci.">
        <title>Complete genome sequence of the gliding freshwater bacterium Fluviicola taffensis type strain (RW262).</title>
        <authorList>
            <person name="Woyke T."/>
            <person name="Chertkov O."/>
            <person name="Lapidus A."/>
            <person name="Nolan M."/>
            <person name="Lucas S."/>
            <person name="Del Rio T.G."/>
            <person name="Tice H."/>
            <person name="Cheng J.F."/>
            <person name="Tapia R."/>
            <person name="Han C."/>
            <person name="Goodwin L."/>
            <person name="Pitluck S."/>
            <person name="Liolios K."/>
            <person name="Pagani I."/>
            <person name="Ivanova N."/>
            <person name="Huntemann M."/>
            <person name="Mavromatis K."/>
            <person name="Mikhailova N."/>
            <person name="Pati A."/>
            <person name="Chen A."/>
            <person name="Palaniappan K."/>
            <person name="Land M."/>
            <person name="Hauser L."/>
            <person name="Brambilla E.M."/>
            <person name="Rohde M."/>
            <person name="Mwirichia R."/>
            <person name="Sikorski J."/>
            <person name="Tindall B.J."/>
            <person name="Goker M."/>
            <person name="Bristow J."/>
            <person name="Eisen J.A."/>
            <person name="Markowitz V."/>
            <person name="Hugenholtz P."/>
            <person name="Klenk H.P."/>
            <person name="Kyrpides N.C."/>
        </authorList>
    </citation>
    <scope>NUCLEOTIDE SEQUENCE [LARGE SCALE GENOMIC DNA]</scope>
    <source>
        <strain evidence="3">DSM 16823 / RW262 / RW262</strain>
    </source>
</reference>
<accession>F2IDV7</accession>
<dbReference type="EMBL" id="CP002542">
    <property type="protein sequence ID" value="AEA44499.1"/>
    <property type="molecule type" value="Genomic_DNA"/>
</dbReference>
<gene>
    <name evidence="2" type="ordered locus">Fluta_2514</name>
</gene>
<sequence length="137" mass="15920" precursor="true">MKTTSTILAFLCISLLGFSQTNTLTLIQKMSDCAPVTQRLIQANYSPEEQLSLEKDSRKLAKLNYVMAQSYRFADNQMVLRSQRQLFDAKAYESYRKKDRRVTVFDSLTGLYVELFSWNEMDVQFSQIDIQYDVASK</sequence>
<dbReference type="Proteomes" id="UP000007463">
    <property type="component" value="Chromosome"/>
</dbReference>
<name>F2IDV7_FLUTR</name>
<dbReference type="HOGENOM" id="CLU_1862235_0_0_10"/>
<keyword evidence="3" id="KW-1185">Reference proteome</keyword>
<evidence type="ECO:0000313" key="3">
    <source>
        <dbReference type="Proteomes" id="UP000007463"/>
    </source>
</evidence>
<dbReference type="AlphaFoldDB" id="F2IDV7"/>
<evidence type="ECO:0000256" key="1">
    <source>
        <dbReference type="SAM" id="SignalP"/>
    </source>
</evidence>